<dbReference type="AlphaFoldDB" id="A0A7T7BQ91"/>
<evidence type="ECO:0000259" key="5">
    <source>
        <dbReference type="SMART" id="SM00653"/>
    </source>
</evidence>
<dbReference type="GO" id="GO:0003743">
    <property type="term" value="F:translation initiation factor activity"/>
    <property type="evidence" value="ECO:0007669"/>
    <property type="project" value="UniProtKB-KW"/>
</dbReference>
<evidence type="ECO:0000313" key="6">
    <source>
        <dbReference type="EMBL" id="QQK48157.1"/>
    </source>
</evidence>
<dbReference type="SUPFAM" id="SSF100966">
    <property type="entry name" value="Translation initiation factor 2 beta, aIF2beta, N-terminal domain"/>
    <property type="match status" value="1"/>
</dbReference>
<dbReference type="InterPro" id="IPR045196">
    <property type="entry name" value="IF2/IF5"/>
</dbReference>
<organism evidence="6 7">
    <name type="scientific">Penicillium digitatum</name>
    <name type="common">Green mold</name>
    <dbReference type="NCBI Taxonomy" id="36651"/>
    <lineage>
        <taxon>Eukaryota</taxon>
        <taxon>Fungi</taxon>
        <taxon>Dikarya</taxon>
        <taxon>Ascomycota</taxon>
        <taxon>Pezizomycotina</taxon>
        <taxon>Eurotiomycetes</taxon>
        <taxon>Eurotiomycetidae</taxon>
        <taxon>Eurotiales</taxon>
        <taxon>Aspergillaceae</taxon>
        <taxon>Penicillium</taxon>
    </lineage>
</organism>
<evidence type="ECO:0000256" key="3">
    <source>
        <dbReference type="ARBA" id="ARBA00022917"/>
    </source>
</evidence>
<dbReference type="KEGG" id="pdp:PDIP_08820"/>
<dbReference type="GO" id="GO:0001731">
    <property type="term" value="P:formation of translation preinitiation complex"/>
    <property type="evidence" value="ECO:0007669"/>
    <property type="project" value="TreeGrafter"/>
</dbReference>
<dbReference type="Proteomes" id="UP000595662">
    <property type="component" value="Chromosome 6"/>
</dbReference>
<dbReference type="InterPro" id="IPR002735">
    <property type="entry name" value="Transl_init_fac_IF2/IF5_dom"/>
</dbReference>
<keyword evidence="2 6" id="KW-0396">Initiation factor</keyword>
<dbReference type="InterPro" id="IPR016190">
    <property type="entry name" value="Transl_init_fac_IF2/IF5_Zn-bd"/>
</dbReference>
<evidence type="ECO:0000313" key="7">
    <source>
        <dbReference type="Proteomes" id="UP000595662"/>
    </source>
</evidence>
<dbReference type="VEuPathDB" id="FungiDB:PDIP_08820"/>
<dbReference type="FunFam" id="3.30.30.170:FF:000001">
    <property type="entry name" value="Eukaryotic translation initiation factor 2 subunit"/>
    <property type="match status" value="1"/>
</dbReference>
<dbReference type="RefSeq" id="XP_014538267.2">
    <property type="nucleotide sequence ID" value="XM_014682781.2"/>
</dbReference>
<feature type="region of interest" description="Disordered" evidence="4">
    <location>
        <begin position="1"/>
        <end position="105"/>
    </location>
</feature>
<dbReference type="EMBL" id="CP060779">
    <property type="protein sequence ID" value="QQK48157.1"/>
    <property type="molecule type" value="Genomic_DNA"/>
</dbReference>
<protein>
    <submittedName>
        <fullName evidence="6">Translation initiation factor IF2/IF5, zinc-binding</fullName>
    </submittedName>
</protein>
<feature type="compositionally biased region" description="Basic and acidic residues" evidence="4">
    <location>
        <begin position="1"/>
        <end position="10"/>
    </location>
</feature>
<comment type="similarity">
    <text evidence="1">Belongs to the eIF-2-beta/eIF-5 family.</text>
</comment>
<accession>A0A7T7BQ91</accession>
<reference evidence="6 7" key="1">
    <citation type="submission" date="2020-08" db="EMBL/GenBank/DDBJ databases">
        <title>The completed genome sequence of the pathogenic ascomycete fungus Penicillium digitatum.</title>
        <authorList>
            <person name="Wang M."/>
        </authorList>
    </citation>
    <scope>NUCLEOTIDE SEQUENCE [LARGE SCALE GENOMIC DNA]</scope>
    <source>
        <strain evidence="6 7">PdW03</strain>
    </source>
</reference>
<dbReference type="Pfam" id="PF01873">
    <property type="entry name" value="eIF-5_eIF-2B"/>
    <property type="match status" value="1"/>
</dbReference>
<dbReference type="InterPro" id="IPR016189">
    <property type="entry name" value="Transl_init_fac_IF2/IF5_N"/>
</dbReference>
<dbReference type="Gene3D" id="3.30.30.170">
    <property type="match status" value="1"/>
</dbReference>
<name>A0A7T7BQ91_PENDI</name>
<dbReference type="SUPFAM" id="SSF75689">
    <property type="entry name" value="Zinc-binding domain of translation initiation factor 2 beta"/>
    <property type="match status" value="1"/>
</dbReference>
<dbReference type="GO" id="GO:0005850">
    <property type="term" value="C:eukaryotic translation initiation factor 2 complex"/>
    <property type="evidence" value="ECO:0007669"/>
    <property type="project" value="TreeGrafter"/>
</dbReference>
<sequence length="302" mass="33217">MADAEIETKQRKSVAFSEGSVIMDTNGQVTDAPPAEKPTGEKDVDEVTEMFKGLSKKKKSSKKSKTTEAGDDEEAPAAADGEFDPSALKKKKKSSKSKKVDPNDFDAKLAEAGIAEEAGEDQPEELPEGDLEAGTGIWAHDATQAIPYSLLVSRFFSLIESHHPDLLSSGAKSYKIPPPQCLREGNRRTIFANIADICKRMKRSEEHCTQFLFAELGTSGSVDGSRRLVIKGRFQQKGIESVLRRYIVEYVTCKTCRSPDTELNKGENRLYFVTCNSCGSRRSVAAIKTGFRSQIGRRKRVG</sequence>
<dbReference type="GO" id="GO:0031369">
    <property type="term" value="F:translation initiation factor binding"/>
    <property type="evidence" value="ECO:0007669"/>
    <property type="project" value="TreeGrafter"/>
</dbReference>
<keyword evidence="3" id="KW-0648">Protein biosynthesis</keyword>
<proteinExistence type="inferred from homology"/>
<gene>
    <name evidence="6" type="ORF">Pdw03_5792</name>
</gene>
<dbReference type="PANTHER" id="PTHR23001:SF3">
    <property type="entry name" value="EUKARYOTIC TRANSLATION INITIATION FACTOR 2 SUBUNIT 2"/>
    <property type="match status" value="1"/>
</dbReference>
<feature type="compositionally biased region" description="Basic residues" evidence="4">
    <location>
        <begin position="54"/>
        <end position="64"/>
    </location>
</feature>
<evidence type="ECO:0000256" key="4">
    <source>
        <dbReference type="SAM" id="MobiDB-lite"/>
    </source>
</evidence>
<dbReference type="GO" id="GO:0003729">
    <property type="term" value="F:mRNA binding"/>
    <property type="evidence" value="ECO:0007669"/>
    <property type="project" value="TreeGrafter"/>
</dbReference>
<evidence type="ECO:0000256" key="1">
    <source>
        <dbReference type="ARBA" id="ARBA00010397"/>
    </source>
</evidence>
<feature type="domain" description="Translation initiation factor IF2/IF5" evidence="5">
    <location>
        <begin position="171"/>
        <end position="281"/>
    </location>
</feature>
<feature type="compositionally biased region" description="Basic residues" evidence="4">
    <location>
        <begin position="88"/>
        <end position="97"/>
    </location>
</feature>
<dbReference type="GeneID" id="26229205"/>
<dbReference type="PANTHER" id="PTHR23001">
    <property type="entry name" value="EUKARYOTIC TRANSLATION INITIATION FACTOR"/>
    <property type="match status" value="1"/>
</dbReference>
<evidence type="ECO:0000256" key="2">
    <source>
        <dbReference type="ARBA" id="ARBA00022540"/>
    </source>
</evidence>
<dbReference type="SMART" id="SM00653">
    <property type="entry name" value="eIF2B_5"/>
    <property type="match status" value="1"/>
</dbReference>